<keyword evidence="5" id="KW-0998">Cell outer membrane</keyword>
<dbReference type="STRING" id="762903.Pedsa_0675"/>
<reference evidence="8" key="2">
    <citation type="submission" date="2011-02" db="EMBL/GenBank/DDBJ databases">
        <title>The complete genome of Pedobacter saltans DSM 12145.</title>
        <authorList>
            <consortium name="US DOE Joint Genome Institute (JGI-PGF)"/>
            <person name="Lucas S."/>
            <person name="Copeland A."/>
            <person name="Lapidus A."/>
            <person name="Bruce D."/>
            <person name="Goodwin L."/>
            <person name="Pitluck S."/>
            <person name="Kyrpides N."/>
            <person name="Mavromatis K."/>
            <person name="Pagani I."/>
            <person name="Ivanova N."/>
            <person name="Ovchinnikova G."/>
            <person name="Lu M."/>
            <person name="Detter J.C."/>
            <person name="Han C."/>
            <person name="Land M."/>
            <person name="Hauser L."/>
            <person name="Markowitz V."/>
            <person name="Cheng J.-F."/>
            <person name="Hugenholtz P."/>
            <person name="Woyke T."/>
            <person name="Wu D."/>
            <person name="Tindall B."/>
            <person name="Pomrenke H.G."/>
            <person name="Brambilla E."/>
            <person name="Klenk H.-P."/>
            <person name="Eisen J.A."/>
        </authorList>
    </citation>
    <scope>NUCLEOTIDE SEQUENCE [LARGE SCALE GENOMIC DNA]</scope>
    <source>
        <strain evidence="8">ATCC 51119 / DSM 12145 / JCM 21818 / LMG 10337 / NBRC 100064 / NCIMB 13643</strain>
    </source>
</reference>
<evidence type="ECO:0000256" key="5">
    <source>
        <dbReference type="ARBA" id="ARBA00023237"/>
    </source>
</evidence>
<gene>
    <name evidence="7" type="ordered locus">Pedsa_0675</name>
</gene>
<dbReference type="InterPro" id="IPR051906">
    <property type="entry name" value="TolC-like"/>
</dbReference>
<dbReference type="OrthoDB" id="920360at2"/>
<dbReference type="SUPFAM" id="SSF56954">
    <property type="entry name" value="Outer membrane efflux proteins (OEP)"/>
    <property type="match status" value="1"/>
</dbReference>
<dbReference type="EMBL" id="CP002545">
    <property type="protein sequence ID" value="ADY51251.1"/>
    <property type="molecule type" value="Genomic_DNA"/>
</dbReference>
<dbReference type="GO" id="GO:1990281">
    <property type="term" value="C:efflux pump complex"/>
    <property type="evidence" value="ECO:0007669"/>
    <property type="project" value="TreeGrafter"/>
</dbReference>
<proteinExistence type="predicted"/>
<keyword evidence="8" id="KW-1185">Reference proteome</keyword>
<dbReference type="AlphaFoldDB" id="F0S830"/>
<reference evidence="7 8" key="1">
    <citation type="journal article" date="2011" name="Stand. Genomic Sci.">
        <title>Complete genome sequence of the gliding, heparinolytic Pedobacter saltans type strain (113).</title>
        <authorList>
            <person name="Liolios K."/>
            <person name="Sikorski J."/>
            <person name="Lu M."/>
            <person name="Nolan M."/>
            <person name="Lapidus A."/>
            <person name="Lucas S."/>
            <person name="Hammon N."/>
            <person name="Deshpande S."/>
            <person name="Cheng J.F."/>
            <person name="Tapia R."/>
            <person name="Han C."/>
            <person name="Goodwin L."/>
            <person name="Pitluck S."/>
            <person name="Huntemann M."/>
            <person name="Ivanova N."/>
            <person name="Pagani I."/>
            <person name="Mavromatis K."/>
            <person name="Ovchinikova G."/>
            <person name="Pati A."/>
            <person name="Chen A."/>
            <person name="Palaniappan K."/>
            <person name="Land M."/>
            <person name="Hauser L."/>
            <person name="Brambilla E.M."/>
            <person name="Kotsyurbenko O."/>
            <person name="Rohde M."/>
            <person name="Tindall B.J."/>
            <person name="Abt B."/>
            <person name="Goker M."/>
            <person name="Detter J.C."/>
            <person name="Woyke T."/>
            <person name="Bristow J."/>
            <person name="Eisen J.A."/>
            <person name="Markowitz V."/>
            <person name="Hugenholtz P."/>
            <person name="Klenk H.P."/>
            <person name="Kyrpides N.C."/>
        </authorList>
    </citation>
    <scope>NUCLEOTIDE SEQUENCE [LARGE SCALE GENOMIC DNA]</scope>
    <source>
        <strain evidence="8">ATCC 51119 / DSM 12145 / JCM 21818 / LMG 10337 / NBRC 100064 / NCIMB 13643</strain>
    </source>
</reference>
<evidence type="ECO:0000313" key="7">
    <source>
        <dbReference type="EMBL" id="ADY51251.1"/>
    </source>
</evidence>
<evidence type="ECO:0000313" key="8">
    <source>
        <dbReference type="Proteomes" id="UP000000310"/>
    </source>
</evidence>
<keyword evidence="2" id="KW-1134">Transmembrane beta strand</keyword>
<protein>
    <submittedName>
        <fullName evidence="7">Outer membrane protein-like protein</fullName>
    </submittedName>
</protein>
<keyword evidence="6" id="KW-0175">Coiled coil</keyword>
<feature type="coiled-coil region" evidence="6">
    <location>
        <begin position="316"/>
        <end position="368"/>
    </location>
</feature>
<organism evidence="7 8">
    <name type="scientific">Pseudopedobacter saltans (strain ATCC 51119 / DSM 12145 / JCM 21818 / CCUG 39354 / LMG 10337 / NBRC 100064 / NCIMB 13643)</name>
    <name type="common">Pedobacter saltans</name>
    <dbReference type="NCBI Taxonomy" id="762903"/>
    <lineage>
        <taxon>Bacteria</taxon>
        <taxon>Pseudomonadati</taxon>
        <taxon>Bacteroidota</taxon>
        <taxon>Sphingobacteriia</taxon>
        <taxon>Sphingobacteriales</taxon>
        <taxon>Sphingobacteriaceae</taxon>
        <taxon>Pseudopedobacter</taxon>
    </lineage>
</organism>
<dbReference type="PANTHER" id="PTHR30026">
    <property type="entry name" value="OUTER MEMBRANE PROTEIN TOLC"/>
    <property type="match status" value="1"/>
</dbReference>
<name>F0S830_PSESL</name>
<evidence type="ECO:0000256" key="4">
    <source>
        <dbReference type="ARBA" id="ARBA00023136"/>
    </source>
</evidence>
<evidence type="ECO:0000256" key="3">
    <source>
        <dbReference type="ARBA" id="ARBA00022692"/>
    </source>
</evidence>
<comment type="subcellular location">
    <subcellularLocation>
        <location evidence="1">Cell outer membrane</location>
    </subcellularLocation>
</comment>
<dbReference type="Proteomes" id="UP000000310">
    <property type="component" value="Chromosome"/>
</dbReference>
<keyword evidence="3" id="KW-0812">Transmembrane</keyword>
<dbReference type="GO" id="GO:0009279">
    <property type="term" value="C:cell outer membrane"/>
    <property type="evidence" value="ECO:0007669"/>
    <property type="project" value="UniProtKB-SubCell"/>
</dbReference>
<evidence type="ECO:0000256" key="6">
    <source>
        <dbReference type="SAM" id="Coils"/>
    </source>
</evidence>
<dbReference type="KEGG" id="psn:Pedsa_0675"/>
<dbReference type="GO" id="GO:0015288">
    <property type="term" value="F:porin activity"/>
    <property type="evidence" value="ECO:0007669"/>
    <property type="project" value="TreeGrafter"/>
</dbReference>
<evidence type="ECO:0000256" key="2">
    <source>
        <dbReference type="ARBA" id="ARBA00022452"/>
    </source>
</evidence>
<dbReference type="PANTHER" id="PTHR30026:SF20">
    <property type="entry name" value="OUTER MEMBRANE PROTEIN TOLC"/>
    <property type="match status" value="1"/>
</dbReference>
<dbReference type="eggNOG" id="COG1538">
    <property type="taxonomic scope" value="Bacteria"/>
</dbReference>
<sequence>MLNINNNTGMKKISHNILCSIIILLGLYSFPVFAQEKLSLEQIIAEISKENLQLKSYDQKIGSQKAKTESARSWMAPMIGAGTFMTPYPGQEIMSDNDKGAWMLSVEQSIPMIGMNKATEKYLASLSSITEAQKGMTMNELKNLAKQNYFDIIINRKKLAYLEKNIEIMKTMKKLGEIRYQYNKGNLSQIYKAEGRIFEMESMLNEIESSVDIAKINLNVLMNRNPQLNFEIDESTELQFTPVANLDSTYLNHNISEIKMMDNEIGSMKLDAEMIKKEANPEIKLKFDHMSSFSAMMPRQYSAMAMLSIPIAPWSAKKYKANLKANKLEVTAMQQEKQAMLVNMLGMIKSMERNILAMENRANTFKNKVVPAMQKNLDVLLLNYQENKEELPMVIDAWETLNKAQQDYVSQLGTLYKMIIEYEKSIEK</sequence>
<dbReference type="Gene3D" id="1.20.1600.10">
    <property type="entry name" value="Outer membrane efflux proteins (OEP)"/>
    <property type="match status" value="1"/>
</dbReference>
<accession>F0S830</accession>
<evidence type="ECO:0000256" key="1">
    <source>
        <dbReference type="ARBA" id="ARBA00004442"/>
    </source>
</evidence>
<dbReference type="HOGENOM" id="CLU_658637_0_0_10"/>
<dbReference type="GO" id="GO:0015562">
    <property type="term" value="F:efflux transmembrane transporter activity"/>
    <property type="evidence" value="ECO:0007669"/>
    <property type="project" value="InterPro"/>
</dbReference>
<keyword evidence="4" id="KW-0472">Membrane</keyword>